<dbReference type="EMBL" id="DVLF01000104">
    <property type="protein sequence ID" value="HIT50045.1"/>
    <property type="molecule type" value="Genomic_DNA"/>
</dbReference>
<dbReference type="AlphaFoldDB" id="A0A9D1KI84"/>
<feature type="transmembrane region" description="Helical" evidence="6">
    <location>
        <begin position="210"/>
        <end position="238"/>
    </location>
</feature>
<keyword evidence="3 6" id="KW-0812">Transmembrane</keyword>
<dbReference type="Pfam" id="PF03631">
    <property type="entry name" value="Virul_fac_BrkB"/>
    <property type="match status" value="1"/>
</dbReference>
<reference evidence="7" key="2">
    <citation type="journal article" date="2021" name="PeerJ">
        <title>Extensive microbial diversity within the chicken gut microbiome revealed by metagenomics and culture.</title>
        <authorList>
            <person name="Gilroy R."/>
            <person name="Ravi A."/>
            <person name="Getino M."/>
            <person name="Pursley I."/>
            <person name="Horton D.L."/>
            <person name="Alikhan N.F."/>
            <person name="Baker D."/>
            <person name="Gharbi K."/>
            <person name="Hall N."/>
            <person name="Watson M."/>
            <person name="Adriaenssens E.M."/>
            <person name="Foster-Nyarko E."/>
            <person name="Jarju S."/>
            <person name="Secka A."/>
            <person name="Antonio M."/>
            <person name="Oren A."/>
            <person name="Chaudhuri R.R."/>
            <person name="La Ragione R."/>
            <person name="Hildebrand F."/>
            <person name="Pallen M.J."/>
        </authorList>
    </citation>
    <scope>NUCLEOTIDE SEQUENCE</scope>
    <source>
        <strain evidence="7">ChiW17-6978</strain>
    </source>
</reference>
<protein>
    <submittedName>
        <fullName evidence="7">YihY/virulence factor BrkB family protein</fullName>
    </submittedName>
</protein>
<feature type="transmembrane region" description="Helical" evidence="6">
    <location>
        <begin position="184"/>
        <end position="204"/>
    </location>
</feature>
<dbReference type="Proteomes" id="UP000886758">
    <property type="component" value="Unassembled WGS sequence"/>
</dbReference>
<evidence type="ECO:0000313" key="8">
    <source>
        <dbReference type="Proteomes" id="UP000886758"/>
    </source>
</evidence>
<evidence type="ECO:0000256" key="3">
    <source>
        <dbReference type="ARBA" id="ARBA00022692"/>
    </source>
</evidence>
<keyword evidence="4 6" id="KW-1133">Transmembrane helix</keyword>
<sequence>MRIIKNIYRFVTERKIPTLAGSLSFFLILNGGSFLFLYIIISSVLPYSFNEFFLDQIEEGKFKEFVTYFFNYQNSLPYSIFLIATSIYSASSLYYHWLHITEMVRQEKSSFSLSKRISAVILTVLFLLLVHLITFISTLLMLRFSSMYLVILAFTFLFLFLFIIYTANVVAFQDFHLKRIYKGVLFSFFYYLFFSIGFFIYLRLFSNFKIVYGVLSFFIIIFFYIYISCIGMILGIYLNCKNLDVWKLFQKTE</sequence>
<organism evidence="7 8">
    <name type="scientific">Candidatus Pelethenecus faecipullorum</name>
    <dbReference type="NCBI Taxonomy" id="2840900"/>
    <lineage>
        <taxon>Bacteria</taxon>
        <taxon>Bacillati</taxon>
        <taxon>Mycoplasmatota</taxon>
        <taxon>Mollicutes</taxon>
        <taxon>Candidatus Pelethenecus</taxon>
    </lineage>
</organism>
<evidence type="ECO:0000256" key="6">
    <source>
        <dbReference type="SAM" id="Phobius"/>
    </source>
</evidence>
<dbReference type="GO" id="GO:0005886">
    <property type="term" value="C:plasma membrane"/>
    <property type="evidence" value="ECO:0007669"/>
    <property type="project" value="UniProtKB-SubCell"/>
</dbReference>
<evidence type="ECO:0000256" key="1">
    <source>
        <dbReference type="ARBA" id="ARBA00004651"/>
    </source>
</evidence>
<evidence type="ECO:0000256" key="4">
    <source>
        <dbReference type="ARBA" id="ARBA00022989"/>
    </source>
</evidence>
<feature type="transmembrane region" description="Helical" evidence="6">
    <location>
        <begin position="119"/>
        <end position="142"/>
    </location>
</feature>
<name>A0A9D1KI84_9MOLU</name>
<reference evidence="7" key="1">
    <citation type="submission" date="2020-10" db="EMBL/GenBank/DDBJ databases">
        <authorList>
            <person name="Gilroy R."/>
        </authorList>
    </citation>
    <scope>NUCLEOTIDE SEQUENCE</scope>
    <source>
        <strain evidence="7">ChiW17-6978</strain>
    </source>
</reference>
<proteinExistence type="predicted"/>
<keyword evidence="5 6" id="KW-0472">Membrane</keyword>
<comment type="caution">
    <text evidence="7">The sequence shown here is derived from an EMBL/GenBank/DDBJ whole genome shotgun (WGS) entry which is preliminary data.</text>
</comment>
<feature type="transmembrane region" description="Helical" evidence="6">
    <location>
        <begin position="78"/>
        <end position="98"/>
    </location>
</feature>
<keyword evidence="2" id="KW-1003">Cell membrane</keyword>
<accession>A0A9D1KI84</accession>
<feature type="transmembrane region" description="Helical" evidence="6">
    <location>
        <begin position="148"/>
        <end position="172"/>
    </location>
</feature>
<evidence type="ECO:0000256" key="2">
    <source>
        <dbReference type="ARBA" id="ARBA00022475"/>
    </source>
</evidence>
<gene>
    <name evidence="7" type="ORF">IAD46_03360</name>
</gene>
<evidence type="ECO:0000313" key="7">
    <source>
        <dbReference type="EMBL" id="HIT50045.1"/>
    </source>
</evidence>
<evidence type="ECO:0000256" key="5">
    <source>
        <dbReference type="ARBA" id="ARBA00023136"/>
    </source>
</evidence>
<feature type="transmembrane region" description="Helical" evidence="6">
    <location>
        <begin position="20"/>
        <end position="41"/>
    </location>
</feature>
<dbReference type="InterPro" id="IPR017039">
    <property type="entry name" value="Virul_fac_BrkB"/>
</dbReference>
<comment type="subcellular location">
    <subcellularLocation>
        <location evidence="1">Cell membrane</location>
        <topology evidence="1">Multi-pass membrane protein</topology>
    </subcellularLocation>
</comment>